<comment type="similarity">
    <text evidence="1">Belongs to the jacalin lectin family.</text>
</comment>
<dbReference type="AlphaFoldDB" id="A0AAV3P0P6"/>
<organism evidence="5 6">
    <name type="scientific">Lithospermum erythrorhizon</name>
    <name type="common">Purple gromwell</name>
    <name type="synonym">Lithospermum officinale var. erythrorhizon</name>
    <dbReference type="NCBI Taxonomy" id="34254"/>
    <lineage>
        <taxon>Eukaryota</taxon>
        <taxon>Viridiplantae</taxon>
        <taxon>Streptophyta</taxon>
        <taxon>Embryophyta</taxon>
        <taxon>Tracheophyta</taxon>
        <taxon>Spermatophyta</taxon>
        <taxon>Magnoliopsida</taxon>
        <taxon>eudicotyledons</taxon>
        <taxon>Gunneridae</taxon>
        <taxon>Pentapetalae</taxon>
        <taxon>asterids</taxon>
        <taxon>lamiids</taxon>
        <taxon>Boraginales</taxon>
        <taxon>Boraginaceae</taxon>
        <taxon>Boraginoideae</taxon>
        <taxon>Lithospermeae</taxon>
        <taxon>Lithospermum</taxon>
    </lineage>
</organism>
<dbReference type="Pfam" id="PF01419">
    <property type="entry name" value="Jacalin"/>
    <property type="match status" value="1"/>
</dbReference>
<proteinExistence type="inferred from homology"/>
<protein>
    <recommendedName>
        <fullName evidence="4">Jacalin-type lectin domain-containing protein</fullName>
    </recommendedName>
</protein>
<sequence length="155" mass="17198">MKVGYDNNGQSFPAAKHGGTGRSLTAEIKLQFPDEFLTSVSGYICPVVHANHGGSPVIRSLSFKSNRRTFGAYGVEEGTPFSFPMEGGKIVGFKGRCRWFLDSIGFYITQAHVTKPQQINPYQVIQTRFRRLTSSLSLAAWNGEQNRPKPWKSPA</sequence>
<evidence type="ECO:0000259" key="4">
    <source>
        <dbReference type="PROSITE" id="PS51752"/>
    </source>
</evidence>
<dbReference type="InterPro" id="IPR033734">
    <property type="entry name" value="Jacalin-like_lectin_dom_plant"/>
</dbReference>
<gene>
    <name evidence="5" type="ORF">LIER_05486</name>
</gene>
<evidence type="ECO:0000256" key="2">
    <source>
        <dbReference type="ARBA" id="ARBA00022734"/>
    </source>
</evidence>
<reference evidence="5 6" key="1">
    <citation type="submission" date="2024-01" db="EMBL/GenBank/DDBJ databases">
        <title>The complete chloroplast genome sequence of Lithospermum erythrorhizon: insights into the phylogenetic relationship among Boraginaceae species and the maternal lineages of purple gromwells.</title>
        <authorList>
            <person name="Okada T."/>
            <person name="Watanabe K."/>
        </authorList>
    </citation>
    <scope>NUCLEOTIDE SEQUENCE [LARGE SCALE GENOMIC DNA]</scope>
</reference>
<evidence type="ECO:0000313" key="5">
    <source>
        <dbReference type="EMBL" id="GAA0145244.1"/>
    </source>
</evidence>
<feature type="region of interest" description="Disordered" evidence="3">
    <location>
        <begin position="1"/>
        <end position="20"/>
    </location>
</feature>
<dbReference type="Gene3D" id="2.100.10.30">
    <property type="entry name" value="Jacalin-like lectin domain"/>
    <property type="match status" value="1"/>
</dbReference>
<evidence type="ECO:0000256" key="3">
    <source>
        <dbReference type="SAM" id="MobiDB-lite"/>
    </source>
</evidence>
<dbReference type="InterPro" id="IPR036404">
    <property type="entry name" value="Jacalin-like_lectin_dom_sf"/>
</dbReference>
<keyword evidence="2" id="KW-0430">Lectin</keyword>
<comment type="caution">
    <text evidence="5">The sequence shown here is derived from an EMBL/GenBank/DDBJ whole genome shotgun (WGS) entry which is preliminary data.</text>
</comment>
<evidence type="ECO:0000256" key="1">
    <source>
        <dbReference type="ARBA" id="ARBA00006568"/>
    </source>
</evidence>
<accession>A0AAV3P0P6</accession>
<evidence type="ECO:0000313" key="6">
    <source>
        <dbReference type="Proteomes" id="UP001454036"/>
    </source>
</evidence>
<dbReference type="PANTHER" id="PTHR47293:SF15">
    <property type="entry name" value="JACALIN-RELATED LECTIN 19"/>
    <property type="match status" value="1"/>
</dbReference>
<keyword evidence="6" id="KW-1185">Reference proteome</keyword>
<name>A0AAV3P0P6_LITER</name>
<dbReference type="Proteomes" id="UP001454036">
    <property type="component" value="Unassembled WGS sequence"/>
</dbReference>
<feature type="domain" description="Jacalin-type lectin" evidence="4">
    <location>
        <begin position="1"/>
        <end position="110"/>
    </location>
</feature>
<dbReference type="PANTHER" id="PTHR47293">
    <property type="entry name" value="JACALIN-RELATED LECTIN 3"/>
    <property type="match status" value="1"/>
</dbReference>
<dbReference type="InterPro" id="IPR001229">
    <property type="entry name" value="Jacalin-like_lectin_dom"/>
</dbReference>
<dbReference type="PROSITE" id="PS51752">
    <property type="entry name" value="JACALIN_LECTIN"/>
    <property type="match status" value="1"/>
</dbReference>
<dbReference type="SUPFAM" id="SSF51101">
    <property type="entry name" value="Mannose-binding lectins"/>
    <property type="match status" value="1"/>
</dbReference>
<dbReference type="GO" id="GO:0030246">
    <property type="term" value="F:carbohydrate binding"/>
    <property type="evidence" value="ECO:0007669"/>
    <property type="project" value="UniProtKB-KW"/>
</dbReference>
<dbReference type="SMART" id="SM00915">
    <property type="entry name" value="Jacalin"/>
    <property type="match status" value="1"/>
</dbReference>
<dbReference type="CDD" id="cd09612">
    <property type="entry name" value="Jacalin"/>
    <property type="match status" value="1"/>
</dbReference>
<dbReference type="EMBL" id="BAABME010000754">
    <property type="protein sequence ID" value="GAA0145244.1"/>
    <property type="molecule type" value="Genomic_DNA"/>
</dbReference>